<evidence type="ECO:0000313" key="4">
    <source>
        <dbReference type="Proteomes" id="UP001626603"/>
    </source>
</evidence>
<keyword evidence="4" id="KW-1185">Reference proteome</keyword>
<gene>
    <name evidence="3" type="ORF">R6Y95_01965</name>
</gene>
<accession>A0ABD8A9D1</accession>
<feature type="transmembrane region" description="Helical" evidence="1">
    <location>
        <begin position="265"/>
        <end position="283"/>
    </location>
</feature>
<evidence type="ECO:0000313" key="3">
    <source>
        <dbReference type="EMBL" id="WOX56114.1"/>
    </source>
</evidence>
<keyword evidence="1" id="KW-0472">Membrane</keyword>
<dbReference type="Proteomes" id="UP001626603">
    <property type="component" value="Chromosome"/>
</dbReference>
<protein>
    <submittedName>
        <fullName evidence="3">Glycosyltransferase family 2 protein</fullName>
    </submittedName>
</protein>
<dbReference type="InterPro" id="IPR001173">
    <property type="entry name" value="Glyco_trans_2-like"/>
</dbReference>
<sequence>MKILAAIPCFNEEVAIGSIVLMARRYADEVLVVDDGCTDNTVKVARDAGATVVSHGARKGKGRGIKSSLQYAVEHDYDCLVFMDGDGQHNPGEIPLLTGPILADTADLVIGFRTFDQMPFYRRFGRAVLDIATTTGSSITDSQCGFRALNRKTMESMLGMLRKDDFSTESEMLRIAQEKHLRLGETPINCKYGDFDTSTKNPVSHGVEVLGSLFWLIVEKKPLLNIGLPGLVAVIAGVFLLFQFFQGFNETGLIPIGQGMLASLLLIPGTVALVLGLALSLIARMRE</sequence>
<proteinExistence type="predicted"/>
<organism evidence="3 4">
    <name type="scientific">Methanoculleus palmolei</name>
    <dbReference type="NCBI Taxonomy" id="72612"/>
    <lineage>
        <taxon>Archaea</taxon>
        <taxon>Methanobacteriati</taxon>
        <taxon>Methanobacteriota</taxon>
        <taxon>Stenosarchaea group</taxon>
        <taxon>Methanomicrobia</taxon>
        <taxon>Methanomicrobiales</taxon>
        <taxon>Methanomicrobiaceae</taxon>
        <taxon>Methanoculleus</taxon>
    </lineage>
</organism>
<evidence type="ECO:0000259" key="2">
    <source>
        <dbReference type="Pfam" id="PF00535"/>
    </source>
</evidence>
<keyword evidence="1" id="KW-0812">Transmembrane</keyword>
<name>A0ABD8A9D1_9EURY</name>
<dbReference type="AlphaFoldDB" id="A0ABD8A9D1"/>
<dbReference type="PANTHER" id="PTHR48090">
    <property type="entry name" value="UNDECAPRENYL-PHOSPHATE 4-DEOXY-4-FORMAMIDO-L-ARABINOSE TRANSFERASE-RELATED"/>
    <property type="match status" value="1"/>
</dbReference>
<dbReference type="EMBL" id="CP137641">
    <property type="protein sequence ID" value="WOX56114.1"/>
    <property type="molecule type" value="Genomic_DNA"/>
</dbReference>
<dbReference type="PANTHER" id="PTHR48090:SF7">
    <property type="entry name" value="RFBJ PROTEIN"/>
    <property type="match status" value="1"/>
</dbReference>
<feature type="transmembrane region" description="Helical" evidence="1">
    <location>
        <begin position="223"/>
        <end position="245"/>
    </location>
</feature>
<dbReference type="Gene3D" id="3.90.550.10">
    <property type="entry name" value="Spore Coat Polysaccharide Biosynthesis Protein SpsA, Chain A"/>
    <property type="match status" value="1"/>
</dbReference>
<dbReference type="CDD" id="cd04179">
    <property type="entry name" value="DPM_DPG-synthase_like"/>
    <property type="match status" value="1"/>
</dbReference>
<reference evidence="3 4" key="1">
    <citation type="submission" date="2023-10" db="EMBL/GenBank/DDBJ databases">
        <title>The complete genome sequence of Methanoculleus palmolei DSM 4273.</title>
        <authorList>
            <person name="Lai S.-J."/>
            <person name="You Y.-T."/>
            <person name="Chen S.-C."/>
        </authorList>
    </citation>
    <scope>NUCLEOTIDE SEQUENCE [LARGE SCALE GENOMIC DNA]</scope>
    <source>
        <strain evidence="3 4">DSM 4273</strain>
    </source>
</reference>
<evidence type="ECO:0000256" key="1">
    <source>
        <dbReference type="SAM" id="Phobius"/>
    </source>
</evidence>
<keyword evidence="1" id="KW-1133">Transmembrane helix</keyword>
<dbReference type="InterPro" id="IPR029044">
    <property type="entry name" value="Nucleotide-diphossugar_trans"/>
</dbReference>
<dbReference type="InterPro" id="IPR050256">
    <property type="entry name" value="Glycosyltransferase_2"/>
</dbReference>
<feature type="domain" description="Glycosyltransferase 2-like" evidence="2">
    <location>
        <begin position="6"/>
        <end position="124"/>
    </location>
</feature>
<dbReference type="Pfam" id="PF00535">
    <property type="entry name" value="Glycos_transf_2"/>
    <property type="match status" value="1"/>
</dbReference>
<dbReference type="SUPFAM" id="SSF53448">
    <property type="entry name" value="Nucleotide-diphospho-sugar transferases"/>
    <property type="match status" value="1"/>
</dbReference>